<feature type="compositionally biased region" description="Polar residues" evidence="1">
    <location>
        <begin position="582"/>
        <end position="591"/>
    </location>
</feature>
<feature type="region of interest" description="Disordered" evidence="1">
    <location>
        <begin position="1001"/>
        <end position="1024"/>
    </location>
</feature>
<feature type="compositionally biased region" description="Polar residues" evidence="1">
    <location>
        <begin position="565"/>
        <end position="575"/>
    </location>
</feature>
<feature type="region of interest" description="Disordered" evidence="1">
    <location>
        <begin position="1"/>
        <end position="25"/>
    </location>
</feature>
<feature type="compositionally biased region" description="Basic and acidic residues" evidence="1">
    <location>
        <begin position="86"/>
        <end position="119"/>
    </location>
</feature>
<feature type="compositionally biased region" description="Polar residues" evidence="1">
    <location>
        <begin position="907"/>
        <end position="925"/>
    </location>
</feature>
<comment type="caution">
    <text evidence="2">The sequence shown here is derived from an EMBL/GenBank/DDBJ whole genome shotgun (WGS) entry which is preliminary data.</text>
</comment>
<feature type="compositionally biased region" description="Basic and acidic residues" evidence="1">
    <location>
        <begin position="205"/>
        <end position="232"/>
    </location>
</feature>
<feature type="region of interest" description="Disordered" evidence="1">
    <location>
        <begin position="893"/>
        <end position="969"/>
    </location>
</feature>
<feature type="compositionally biased region" description="Basic and acidic residues" evidence="1">
    <location>
        <begin position="279"/>
        <end position="291"/>
    </location>
</feature>
<feature type="compositionally biased region" description="Basic and acidic residues" evidence="1">
    <location>
        <begin position="184"/>
        <end position="197"/>
    </location>
</feature>
<feature type="region of interest" description="Disordered" evidence="1">
    <location>
        <begin position="184"/>
        <end position="306"/>
    </location>
</feature>
<gene>
    <name evidence="2" type="ORF">D0862_03374</name>
</gene>
<protein>
    <submittedName>
        <fullName evidence="2">Uncharacterized protein</fullName>
    </submittedName>
</protein>
<feature type="compositionally biased region" description="Low complexity" evidence="1">
    <location>
        <begin position="459"/>
        <end position="470"/>
    </location>
</feature>
<feature type="compositionally biased region" description="Basic and acidic residues" evidence="1">
    <location>
        <begin position="344"/>
        <end position="353"/>
    </location>
</feature>
<dbReference type="Proteomes" id="UP000281468">
    <property type="component" value="Unassembled WGS sequence"/>
</dbReference>
<feature type="region of interest" description="Disordered" evidence="1">
    <location>
        <begin position="344"/>
        <end position="411"/>
    </location>
</feature>
<sequence>MRSAIPTRLVTDHQHQHNTASSTILATDTGTASITKEPALQASSIASSSPQQTQTSELLTVQPDAMAGLAAFNLRGWISGSSVKPEQQKSKSTEKSDEQRPHQVLDSMRRKEPGIRGTDESWELPNSEDLIRHVAESSQSLRGQHGQHVGTSRALSYGSDEYEVINSEFENAKAETLNAMKECNKADGDRGSAEKQESAAQRLQRVHESLANAREKQWPDKKPSKSPPKDSDFPALGIGHATSKKELSGLKASQAEMRKSSYASVASTSIKDASNEAQSKPRSEQSHERVDNSSTSIDEPGIPSIVEDEATVIQISTKEATTSPYGKATPHFAQPTKSFARRAGETALRKDSVGARTAELSPGKSTQARELFSGTDRHTTQHLSKRGSIPGSWMTADSPAKPAPAGKSLHRGAVTSVASDVDEWQFVDSSDAVKLNATAQEEDDQNVSKKKTSSYMLPTAAATRRAVATAGQDQAKKPGTLRINTNRASQGTLQPSPVSASAKSAASSVDEVLTEKRLAGNQNSPRSPQRKDQQILRPHATQRTAPSSPVRLREAERQKAKVATPKTTSKIPQSQKARDSPQSETLGNVSPRSMPVHPLAAVPNTVAKRRTSHADILKPIFDKLDSQGLLKTYREDSAIAEDKDEREIAAKPKIVDRGDFPETPHRMTPELAQIALLARQGVGVTGKALPPHLRSSRQTSIASTEADTSAVNIVTEIKAGNCSKQAFRTPSSDGAVFESVPTATLKSSLRATAQVFKPLWQPQGPAQELSLLSWQGKLDHMPAESWSAMPPDVQHSILRLRDFSSSPSKRQNMRFWGNLLQATGLPSPVPARAPRTPRRENKAVAILDKDGNTIMSNTAPNEVKAGQVLKPTLSPCKKSVNWTVMDLDGKQKPVSFGRAGRSPVPLTETQQSHNDIAVASPSSEGSGPWTIGSGTPAPSRSSYGWKGGDGKEIRFQGYGPQAERNTRSPVRMQYGRHAGYHGRASSSLSYRPFYTSPFSNTQLSPFNVQEENDSPPTSSERVWPRSRKQWAEMMGYSHVPCGNIEITQATEALPLGNPAYGCCHKCMGPNGSG</sequence>
<feature type="region of interest" description="Disordered" evidence="1">
    <location>
        <begin position="437"/>
        <end position="597"/>
    </location>
</feature>
<dbReference type="AlphaFoldDB" id="A0A3M7HA31"/>
<name>A0A3M7HA31_HORWE</name>
<organism evidence="2 3">
    <name type="scientific">Hortaea werneckii</name>
    <name type="common">Black yeast</name>
    <name type="synonym">Cladosporium werneckii</name>
    <dbReference type="NCBI Taxonomy" id="91943"/>
    <lineage>
        <taxon>Eukaryota</taxon>
        <taxon>Fungi</taxon>
        <taxon>Dikarya</taxon>
        <taxon>Ascomycota</taxon>
        <taxon>Pezizomycotina</taxon>
        <taxon>Dothideomycetes</taxon>
        <taxon>Dothideomycetidae</taxon>
        <taxon>Mycosphaerellales</taxon>
        <taxon>Teratosphaeriaceae</taxon>
        <taxon>Hortaea</taxon>
    </lineage>
</organism>
<evidence type="ECO:0000256" key="1">
    <source>
        <dbReference type="SAM" id="MobiDB-lite"/>
    </source>
</evidence>
<dbReference type="EMBL" id="QWIQ01000072">
    <property type="protein sequence ID" value="RMZ10078.1"/>
    <property type="molecule type" value="Genomic_DNA"/>
</dbReference>
<feature type="region of interest" description="Disordered" evidence="1">
    <location>
        <begin position="80"/>
        <end position="126"/>
    </location>
</feature>
<reference evidence="2 3" key="1">
    <citation type="journal article" date="2018" name="BMC Genomics">
        <title>Genomic evidence for intraspecific hybridization in a clonal and extremely halotolerant yeast.</title>
        <authorList>
            <person name="Gostincar C."/>
            <person name="Stajich J.E."/>
            <person name="Zupancic J."/>
            <person name="Zalar P."/>
            <person name="Gunde-Cimerman N."/>
        </authorList>
    </citation>
    <scope>NUCLEOTIDE SEQUENCE [LARGE SCALE GENOMIC DNA]</scope>
    <source>
        <strain evidence="2 3">EXF-171</strain>
    </source>
</reference>
<feature type="compositionally biased region" description="Polar residues" evidence="1">
    <location>
        <begin position="1001"/>
        <end position="1020"/>
    </location>
</feature>
<feature type="compositionally biased region" description="Polar residues" evidence="1">
    <location>
        <begin position="932"/>
        <end position="942"/>
    </location>
</feature>
<evidence type="ECO:0000313" key="3">
    <source>
        <dbReference type="Proteomes" id="UP000281468"/>
    </source>
</evidence>
<feature type="compositionally biased region" description="Polar residues" evidence="1">
    <location>
        <begin position="482"/>
        <end position="494"/>
    </location>
</feature>
<feature type="compositionally biased region" description="Polar residues" evidence="1">
    <location>
        <begin position="261"/>
        <end position="278"/>
    </location>
</feature>
<proteinExistence type="predicted"/>
<accession>A0A3M7HA31</accession>
<feature type="compositionally biased region" description="Low complexity" evidence="1">
    <location>
        <begin position="495"/>
        <end position="509"/>
    </location>
</feature>
<evidence type="ECO:0000313" key="2">
    <source>
        <dbReference type="EMBL" id="RMZ10078.1"/>
    </source>
</evidence>